<reference evidence="3" key="1">
    <citation type="submission" date="2015-12" db="EMBL/GenBank/DDBJ databases">
        <title>Update maize B73 reference genome by single molecule sequencing technologies.</title>
        <authorList>
            <consortium name="Maize Genome Sequencing Project"/>
            <person name="Ware D."/>
        </authorList>
    </citation>
    <scope>NUCLEOTIDE SEQUENCE [LARGE SCALE GENOMIC DNA]</scope>
    <source>
        <strain evidence="3">cv. B73</strain>
    </source>
</reference>
<dbReference type="AlphaFoldDB" id="A0A804M2N6"/>
<reference evidence="2" key="3">
    <citation type="submission" date="2021-05" db="UniProtKB">
        <authorList>
            <consortium name="EnsemblPlants"/>
        </authorList>
    </citation>
    <scope>IDENTIFICATION</scope>
    <source>
        <strain evidence="2">cv. B73</strain>
    </source>
</reference>
<protein>
    <submittedName>
        <fullName evidence="2">Uncharacterized protein</fullName>
    </submittedName>
</protein>
<feature type="compositionally biased region" description="Basic and acidic residues" evidence="1">
    <location>
        <begin position="258"/>
        <end position="271"/>
    </location>
</feature>
<dbReference type="EnsemblPlants" id="Zm00001eb054600_T001">
    <property type="protein sequence ID" value="Zm00001eb054600_P001"/>
    <property type="gene ID" value="Zm00001eb054600"/>
</dbReference>
<sequence>MYSCWLKLVDDRDKCHPPLAPPKPRRVWATAVAAPQGGHAGGVPQSVSKERQDFLGLVNKEIELYNSMLEKEGAEGEEEAKRAYIAAREESGRRLLQKKTSHQYLLKSAAKDTSILTLSGEDLAIDRLHIGAAFMTVGEWDRTGRNALNRGAQPEELDNRELSRGTTPSWVQAEARFGEVTTWASLVGAGREEWRSREREQRGERNAMGTSAAGNNADRGGARPDAMGRAESSERSWDDAQRRSRLRAAAKTSAEETPTGRRKEEAAGAKLHERRRHNPAVPSSVSRRRWSSAAPLAPVSSAPTSATRNAPQFPLPLPISLCPRSPVVRRAAATVDPGPRRVSVAAEESPELALR</sequence>
<accession>A0A804M2N6</accession>
<dbReference type="InParanoid" id="A0A804M2N6"/>
<reference evidence="2" key="2">
    <citation type="submission" date="2019-07" db="EMBL/GenBank/DDBJ databases">
        <authorList>
            <person name="Seetharam A."/>
            <person name="Woodhouse M."/>
            <person name="Cannon E."/>
        </authorList>
    </citation>
    <scope>NUCLEOTIDE SEQUENCE [LARGE SCALE GENOMIC DNA]</scope>
    <source>
        <strain evidence="2">cv. B73</strain>
    </source>
</reference>
<evidence type="ECO:0000313" key="2">
    <source>
        <dbReference type="EnsemblPlants" id="Zm00001eb054600_P001"/>
    </source>
</evidence>
<name>A0A804M2N6_MAIZE</name>
<feature type="region of interest" description="Disordered" evidence="1">
    <location>
        <begin position="189"/>
        <end position="355"/>
    </location>
</feature>
<evidence type="ECO:0000313" key="3">
    <source>
        <dbReference type="Proteomes" id="UP000007305"/>
    </source>
</evidence>
<organism evidence="2 3">
    <name type="scientific">Zea mays</name>
    <name type="common">Maize</name>
    <dbReference type="NCBI Taxonomy" id="4577"/>
    <lineage>
        <taxon>Eukaryota</taxon>
        <taxon>Viridiplantae</taxon>
        <taxon>Streptophyta</taxon>
        <taxon>Embryophyta</taxon>
        <taxon>Tracheophyta</taxon>
        <taxon>Spermatophyta</taxon>
        <taxon>Magnoliopsida</taxon>
        <taxon>Liliopsida</taxon>
        <taxon>Poales</taxon>
        <taxon>Poaceae</taxon>
        <taxon>PACMAD clade</taxon>
        <taxon>Panicoideae</taxon>
        <taxon>Andropogonodae</taxon>
        <taxon>Andropogoneae</taxon>
        <taxon>Tripsacinae</taxon>
        <taxon>Zea</taxon>
    </lineage>
</organism>
<evidence type="ECO:0000256" key="1">
    <source>
        <dbReference type="SAM" id="MobiDB-lite"/>
    </source>
</evidence>
<keyword evidence="3" id="KW-1185">Reference proteome</keyword>
<feature type="compositionally biased region" description="Basic and acidic residues" evidence="1">
    <location>
        <begin position="220"/>
        <end position="242"/>
    </location>
</feature>
<dbReference type="Proteomes" id="UP000007305">
    <property type="component" value="Chromosome 1"/>
</dbReference>
<dbReference type="Gramene" id="Zm00001eb054600_T001">
    <property type="protein sequence ID" value="Zm00001eb054600_P001"/>
    <property type="gene ID" value="Zm00001eb054600"/>
</dbReference>
<proteinExistence type="predicted"/>
<feature type="compositionally biased region" description="Basic and acidic residues" evidence="1">
    <location>
        <begin position="190"/>
        <end position="205"/>
    </location>
</feature>
<feature type="compositionally biased region" description="Low complexity" evidence="1">
    <location>
        <begin position="279"/>
        <end position="306"/>
    </location>
</feature>